<evidence type="ECO:0000313" key="1">
    <source>
        <dbReference type="EMBL" id="SEG96276.1"/>
    </source>
</evidence>
<dbReference type="EMBL" id="FNVB01000011">
    <property type="protein sequence ID" value="SEG96276.1"/>
    <property type="molecule type" value="Genomic_DNA"/>
</dbReference>
<proteinExistence type="predicted"/>
<dbReference type="Proteomes" id="UP000199690">
    <property type="component" value="Unassembled WGS sequence"/>
</dbReference>
<dbReference type="AlphaFoldDB" id="A0A1H6EH63"/>
<protein>
    <submittedName>
        <fullName evidence="1">Uncharacterized protein</fullName>
    </submittedName>
</protein>
<dbReference type="Proteomes" id="UP000236729">
    <property type="component" value="Unassembled WGS sequence"/>
</dbReference>
<accession>A0A1I1QFE0</accession>
<accession>A0A1H6EH63</accession>
<organism evidence="1 4">
    <name type="scientific">Saccharopolyspora kobensis</name>
    <dbReference type="NCBI Taxonomy" id="146035"/>
    <lineage>
        <taxon>Bacteria</taxon>
        <taxon>Bacillati</taxon>
        <taxon>Actinomycetota</taxon>
        <taxon>Actinomycetes</taxon>
        <taxon>Pseudonocardiales</taxon>
        <taxon>Pseudonocardiaceae</taxon>
        <taxon>Saccharopolyspora</taxon>
    </lineage>
</organism>
<gene>
    <name evidence="1" type="ORF">SAMN02982929_06355</name>
    <name evidence="2" type="ORF">SAMN05216506_10370</name>
</gene>
<reference evidence="3 4" key="2">
    <citation type="submission" date="2016-10" db="EMBL/GenBank/DDBJ databases">
        <authorList>
            <person name="Varghese N."/>
            <person name="Submissions S."/>
        </authorList>
    </citation>
    <scope>NUCLEOTIDE SEQUENCE [LARGE SCALE GENOMIC DNA]</scope>
    <source>
        <strain evidence="4">ATCC 20501</strain>
        <strain evidence="2 3">CGMCC 4.3529</strain>
    </source>
</reference>
<sequence length="580" mass="63219">MRTVFIHGEADRFDASREELIARFGRSRPELDAAELLDQLLTDKFARDGLLAWWSEEELARFLVAVVPRRSVLADWSLAPDFLHQWIGFLAENDLLTGPNTVSELHEAVERATPDYLIAMAEPAEWSSAKFWSITMRELGVDTDDQQAVAEFFAAVDADEVDVDHDVLEEIERREALEPGDQPALWLPPVELAELEPHRAIAAGSPVVQLIHIVLEWIGDGRDPSDVDDLVTALGGHAEDADLLLEWAERAGLVRSAGDLLVRTLIADPLLARPELLWSRLWQRFVLVDDVFRERLDVLSEGADALPEIVQAALSVLYARTDAVPLELIVSMTCDLLDEAEPAAQEAVRDVVGQVLAQWESMQAVRTHTAAPGEVEVELLPAGLWAARESLRAFGFRVPSVDDLAAAPAELLTLALTDTPVDVQPVLIGRWIEQRGARQASGELTALLRRVDDPTVRLSALAVLEHTGAEGVAAARDLIDDPVAGPAARVWLQARPSSTDAALRPGDELLCALDGMAAALDEDIELFLTEFGRHPASDQLSLITEIAGSEHSSATEVLAVIAEHHPEEVIATAARTGLGA</sequence>
<evidence type="ECO:0000313" key="2">
    <source>
        <dbReference type="EMBL" id="SFD20796.1"/>
    </source>
</evidence>
<reference evidence="1" key="1">
    <citation type="submission" date="2016-10" db="EMBL/GenBank/DDBJ databases">
        <authorList>
            <person name="de Groot N.N."/>
        </authorList>
    </citation>
    <scope>NUCLEOTIDE SEQUENCE [LARGE SCALE GENOMIC DNA]</scope>
    <source>
        <strain evidence="1">ATCC 20501</strain>
    </source>
</reference>
<keyword evidence="3" id="KW-1185">Reference proteome</keyword>
<dbReference type="EMBL" id="FOME01000003">
    <property type="protein sequence ID" value="SFD20796.1"/>
    <property type="molecule type" value="Genomic_DNA"/>
</dbReference>
<evidence type="ECO:0000313" key="4">
    <source>
        <dbReference type="Proteomes" id="UP000236729"/>
    </source>
</evidence>
<evidence type="ECO:0000313" key="3">
    <source>
        <dbReference type="Proteomes" id="UP000199690"/>
    </source>
</evidence>
<dbReference type="RefSeq" id="WP_093350360.1">
    <property type="nucleotide sequence ID" value="NZ_FNVB01000011.1"/>
</dbReference>
<name>A0A1H6EH63_9PSEU</name>